<keyword evidence="7" id="KW-1185">Reference proteome</keyword>
<proteinExistence type="inferred from homology"/>
<evidence type="ECO:0000313" key="6">
    <source>
        <dbReference type="EMBL" id="AUG57978.1"/>
    </source>
</evidence>
<gene>
    <name evidence="4 6" type="primary">fliE</name>
    <name evidence="6" type="ORF">HVS_10415</name>
</gene>
<dbReference type="NCBIfam" id="TIGR00205">
    <property type="entry name" value="fliE"/>
    <property type="match status" value="1"/>
</dbReference>
<evidence type="ECO:0000313" key="7">
    <source>
        <dbReference type="Proteomes" id="UP000233534"/>
    </source>
</evidence>
<protein>
    <recommendedName>
        <fullName evidence="4 5">Flagellar hook-basal body complex protein FliE</fullName>
    </recommendedName>
</protein>
<comment type="similarity">
    <text evidence="2 4">Belongs to the FliE family.</text>
</comment>
<dbReference type="HAMAP" id="MF_00724">
    <property type="entry name" value="FliE"/>
    <property type="match status" value="1"/>
</dbReference>
<comment type="subcellular location">
    <subcellularLocation>
        <location evidence="1 4">Bacterial flagellum basal body</location>
    </subcellularLocation>
</comment>
<keyword evidence="6" id="KW-0282">Flagellum</keyword>
<dbReference type="KEGG" id="hsc:HVS_10415"/>
<keyword evidence="3 4" id="KW-0975">Bacterial flagellum</keyword>
<evidence type="ECO:0000256" key="2">
    <source>
        <dbReference type="ARBA" id="ARBA00009272"/>
    </source>
</evidence>
<name>A0A2K9E6G3_9FIRM</name>
<dbReference type="Proteomes" id="UP000233534">
    <property type="component" value="Chromosome"/>
</dbReference>
<dbReference type="PANTHER" id="PTHR34653:SF1">
    <property type="entry name" value="FLAGELLAR HOOK-BASAL BODY COMPLEX PROTEIN FLIE"/>
    <property type="match status" value="1"/>
</dbReference>
<sequence length="103" mass="11565">MDIRIVNPIGREFGSVSGTSLIGNKSNENIIGGFAEYLNKALKKVSDLEKESQMLTEDFAAGRTDNIHQVMIAAEKSEIALQFTMQIRNKILDAYNEIMRMQI</sequence>
<dbReference type="Pfam" id="PF02049">
    <property type="entry name" value="FliE"/>
    <property type="match status" value="1"/>
</dbReference>
<evidence type="ECO:0000256" key="3">
    <source>
        <dbReference type="ARBA" id="ARBA00023143"/>
    </source>
</evidence>
<evidence type="ECO:0000256" key="1">
    <source>
        <dbReference type="ARBA" id="ARBA00004117"/>
    </source>
</evidence>
<dbReference type="AlphaFoldDB" id="A0A2K9E6G3"/>
<evidence type="ECO:0000256" key="5">
    <source>
        <dbReference type="NCBIfam" id="TIGR00205"/>
    </source>
</evidence>
<dbReference type="GO" id="GO:0003774">
    <property type="term" value="F:cytoskeletal motor activity"/>
    <property type="evidence" value="ECO:0007669"/>
    <property type="project" value="InterPro"/>
</dbReference>
<dbReference type="GO" id="GO:0009425">
    <property type="term" value="C:bacterial-type flagellum basal body"/>
    <property type="evidence" value="ECO:0007669"/>
    <property type="project" value="UniProtKB-SubCell"/>
</dbReference>
<keyword evidence="6" id="KW-0969">Cilium</keyword>
<dbReference type="InterPro" id="IPR001624">
    <property type="entry name" value="FliE"/>
</dbReference>
<accession>A0A2K9E6G3</accession>
<dbReference type="GO" id="GO:0005198">
    <property type="term" value="F:structural molecule activity"/>
    <property type="evidence" value="ECO:0007669"/>
    <property type="project" value="UniProtKB-UniRule"/>
</dbReference>
<keyword evidence="6" id="KW-0966">Cell projection</keyword>
<reference evidence="6 7" key="1">
    <citation type="submission" date="2017-12" db="EMBL/GenBank/DDBJ databases">
        <title>Complete genome sequence of Herbivorax saccincola GGR1, a novel Cellulosome-producing hydrolytic bacterium in a thermophilic biogas plant, established by Illumina and Nanopore MinION sequencing.</title>
        <authorList>
            <person name="Pechtl A."/>
            <person name="Ruckert C."/>
            <person name="Koeck D.E."/>
            <person name="Maus I."/>
            <person name="Winkler A."/>
            <person name="Kalinowski J."/>
            <person name="Puhler A."/>
            <person name="Schwarz W.W."/>
            <person name="Zverlov V.V."/>
            <person name="Schluter A."/>
            <person name="Liebl W."/>
        </authorList>
    </citation>
    <scope>NUCLEOTIDE SEQUENCE [LARGE SCALE GENOMIC DNA]</scope>
    <source>
        <strain evidence="7">SR1</strain>
    </source>
</reference>
<dbReference type="PRINTS" id="PR01006">
    <property type="entry name" value="FLGHOOKFLIE"/>
</dbReference>
<dbReference type="GO" id="GO:0071973">
    <property type="term" value="P:bacterial-type flagellum-dependent cell motility"/>
    <property type="evidence" value="ECO:0007669"/>
    <property type="project" value="InterPro"/>
</dbReference>
<evidence type="ECO:0000256" key="4">
    <source>
        <dbReference type="HAMAP-Rule" id="MF_00724"/>
    </source>
</evidence>
<dbReference type="EMBL" id="CP025197">
    <property type="protein sequence ID" value="AUG57978.1"/>
    <property type="molecule type" value="Genomic_DNA"/>
</dbReference>
<organism evidence="6 7">
    <name type="scientific">Acetivibrio saccincola</name>
    <dbReference type="NCBI Taxonomy" id="1677857"/>
    <lineage>
        <taxon>Bacteria</taxon>
        <taxon>Bacillati</taxon>
        <taxon>Bacillota</taxon>
        <taxon>Clostridia</taxon>
        <taxon>Eubacteriales</taxon>
        <taxon>Oscillospiraceae</taxon>
        <taxon>Acetivibrio</taxon>
    </lineage>
</organism>
<dbReference type="PANTHER" id="PTHR34653">
    <property type="match status" value="1"/>
</dbReference>